<keyword evidence="3" id="KW-1185">Reference proteome</keyword>
<dbReference type="InterPro" id="IPR050270">
    <property type="entry name" value="DegV_domain_contain"/>
</dbReference>
<dbReference type="STRING" id="679200.HMPREF9333_00957"/>
<protein>
    <recommendedName>
        <fullName evidence="4">DegV family protein</fullName>
    </recommendedName>
</protein>
<sequence>MKTAVATDTNSGLNKEECIKLGIYLLPMPFSISEKDFLEGVNLSSRDFFAAMEAGEDIRTSQPSPGQLCDFWDEILKENDTLVYIPMSSGLSGTYETAWMLADGDKYKSRVYVVDNKRISVTQYASVLEAKRLADNGTDPIAITQILEKEASDSVIYLTVETLKYLKKGGRITPAAAALGTLLKIKPVLTIQGDKLDAFAKVRTMKQAKNVMLNALEKDLAERFSDVDIEKTDIYIAHANEYDAAVKFRDEVYEFFSIKPENMDIKIQELSLSICTHVGPGTLALAAAKRHQI</sequence>
<dbReference type="eggNOG" id="COG1307">
    <property type="taxonomic scope" value="Bacteria"/>
</dbReference>
<dbReference type="Gene3D" id="3.30.1180.10">
    <property type="match status" value="1"/>
</dbReference>
<evidence type="ECO:0000313" key="3">
    <source>
        <dbReference type="Proteomes" id="UP000003011"/>
    </source>
</evidence>
<organism evidence="2 3">
    <name type="scientific">Johnsonella ignava ATCC 51276</name>
    <dbReference type="NCBI Taxonomy" id="679200"/>
    <lineage>
        <taxon>Bacteria</taxon>
        <taxon>Bacillati</taxon>
        <taxon>Bacillota</taxon>
        <taxon>Clostridia</taxon>
        <taxon>Lachnospirales</taxon>
        <taxon>Lachnospiraceae</taxon>
        <taxon>Johnsonella</taxon>
    </lineage>
</organism>
<dbReference type="SUPFAM" id="SSF82549">
    <property type="entry name" value="DAK1/DegV-like"/>
    <property type="match status" value="1"/>
</dbReference>
<dbReference type="Gene3D" id="3.40.50.10170">
    <property type="match status" value="1"/>
</dbReference>
<dbReference type="InterPro" id="IPR043168">
    <property type="entry name" value="DegV_C"/>
</dbReference>
<dbReference type="RefSeq" id="WP_005540282.1">
    <property type="nucleotide sequence ID" value="NZ_JH378831.1"/>
</dbReference>
<dbReference type="OrthoDB" id="9780216at2"/>
<dbReference type="EMBL" id="ACZL01000015">
    <property type="protein sequence ID" value="EHI55914.1"/>
    <property type="molecule type" value="Genomic_DNA"/>
</dbReference>
<accession>G5GHB7</accession>
<dbReference type="NCBIfam" id="TIGR00762">
    <property type="entry name" value="DegV"/>
    <property type="match status" value="1"/>
</dbReference>
<name>G5GHB7_9FIRM</name>
<evidence type="ECO:0008006" key="4">
    <source>
        <dbReference type="Google" id="ProtNLM"/>
    </source>
</evidence>
<dbReference type="PATRIC" id="fig|679200.3.peg.1008"/>
<comment type="caution">
    <text evidence="2">The sequence shown here is derived from an EMBL/GenBank/DDBJ whole genome shotgun (WGS) entry which is preliminary data.</text>
</comment>
<dbReference type="Proteomes" id="UP000003011">
    <property type="component" value="Unassembled WGS sequence"/>
</dbReference>
<dbReference type="PANTHER" id="PTHR33434:SF2">
    <property type="entry name" value="FATTY ACID-BINDING PROTEIN TM_1468"/>
    <property type="match status" value="1"/>
</dbReference>
<evidence type="ECO:0000256" key="1">
    <source>
        <dbReference type="ARBA" id="ARBA00023121"/>
    </source>
</evidence>
<dbReference type="PANTHER" id="PTHR33434">
    <property type="entry name" value="DEGV DOMAIN-CONTAINING PROTEIN DR_1986-RELATED"/>
    <property type="match status" value="1"/>
</dbReference>
<dbReference type="PROSITE" id="PS51482">
    <property type="entry name" value="DEGV"/>
    <property type="match status" value="1"/>
</dbReference>
<keyword evidence="1" id="KW-0446">Lipid-binding</keyword>
<dbReference type="GO" id="GO:0008289">
    <property type="term" value="F:lipid binding"/>
    <property type="evidence" value="ECO:0007669"/>
    <property type="project" value="UniProtKB-KW"/>
</dbReference>
<gene>
    <name evidence="2" type="ORF">HMPREF9333_00957</name>
</gene>
<dbReference type="AlphaFoldDB" id="G5GHB7"/>
<dbReference type="Pfam" id="PF02645">
    <property type="entry name" value="DegV"/>
    <property type="match status" value="1"/>
</dbReference>
<evidence type="ECO:0000313" key="2">
    <source>
        <dbReference type="EMBL" id="EHI55914.1"/>
    </source>
</evidence>
<reference evidence="2 3" key="1">
    <citation type="submission" date="2011-08" db="EMBL/GenBank/DDBJ databases">
        <title>The Genome Sequence of Johnsonella ignava ATCC 51276.</title>
        <authorList>
            <consortium name="The Broad Institute Genome Sequencing Platform"/>
            <person name="Earl A."/>
            <person name="Ward D."/>
            <person name="Feldgarden M."/>
            <person name="Gevers D."/>
            <person name="Izard J."/>
            <person name="Blanton J.M."/>
            <person name="Baranova O.V."/>
            <person name="Dewhirst F.E."/>
            <person name="Young S.K."/>
            <person name="Zeng Q."/>
            <person name="Gargeya S."/>
            <person name="Fitzgerald M."/>
            <person name="Haas B."/>
            <person name="Abouelleil A."/>
            <person name="Alvarado L."/>
            <person name="Arachchi H.M."/>
            <person name="Berlin A."/>
            <person name="Brown A."/>
            <person name="Chapman S.B."/>
            <person name="Chen Z."/>
            <person name="Dunbar C."/>
            <person name="Freedman E."/>
            <person name="Gearin G."/>
            <person name="Gellesch M."/>
            <person name="Goldberg J."/>
            <person name="Griggs A."/>
            <person name="Gujja S."/>
            <person name="Heiman D."/>
            <person name="Howarth C."/>
            <person name="Larson L."/>
            <person name="Lui A."/>
            <person name="MacDonald P.J.P."/>
            <person name="Montmayeur A."/>
            <person name="Murphy C."/>
            <person name="Neiman D."/>
            <person name="Pearson M."/>
            <person name="Priest M."/>
            <person name="Roberts A."/>
            <person name="Saif S."/>
            <person name="Shea T."/>
            <person name="Shenoy N."/>
            <person name="Sisk P."/>
            <person name="Stolte C."/>
            <person name="Sykes S."/>
            <person name="Wortman J."/>
            <person name="Nusbaum C."/>
            <person name="Birren B."/>
        </authorList>
    </citation>
    <scope>NUCLEOTIDE SEQUENCE [LARGE SCALE GENOMIC DNA]</scope>
    <source>
        <strain evidence="2 3">ATCC 51276</strain>
    </source>
</reference>
<dbReference type="HOGENOM" id="CLU_048251_3_0_9"/>
<dbReference type="InterPro" id="IPR003797">
    <property type="entry name" value="DegV"/>
</dbReference>
<proteinExistence type="predicted"/>